<dbReference type="PANTHER" id="PTHR43409:SF7">
    <property type="entry name" value="BLL1977 PROTEIN"/>
    <property type="match status" value="1"/>
</dbReference>
<keyword evidence="5" id="KW-0411">Iron-sulfur</keyword>
<evidence type="ECO:0000256" key="1">
    <source>
        <dbReference type="ARBA" id="ARBA00001966"/>
    </source>
</evidence>
<evidence type="ECO:0000256" key="3">
    <source>
        <dbReference type="ARBA" id="ARBA00022723"/>
    </source>
</evidence>
<comment type="caution">
    <text evidence="7">The sequence shown here is derived from an EMBL/GenBank/DDBJ whole genome shotgun (WGS) entry which is preliminary data.</text>
</comment>
<keyword evidence="2" id="KW-0949">S-adenosyl-L-methionine</keyword>
<evidence type="ECO:0000256" key="4">
    <source>
        <dbReference type="ARBA" id="ARBA00023004"/>
    </source>
</evidence>
<evidence type="ECO:0000313" key="7">
    <source>
        <dbReference type="EMBL" id="GAF99171.1"/>
    </source>
</evidence>
<evidence type="ECO:0000256" key="2">
    <source>
        <dbReference type="ARBA" id="ARBA00022691"/>
    </source>
</evidence>
<organism evidence="7">
    <name type="scientific">marine sediment metagenome</name>
    <dbReference type="NCBI Taxonomy" id="412755"/>
    <lineage>
        <taxon>unclassified sequences</taxon>
        <taxon>metagenomes</taxon>
        <taxon>ecological metagenomes</taxon>
    </lineage>
</organism>
<reference evidence="7" key="1">
    <citation type="journal article" date="2014" name="Front. Microbiol.">
        <title>High frequency of phylogenetically diverse reductive dehalogenase-homologous genes in deep subseafloor sedimentary metagenomes.</title>
        <authorList>
            <person name="Kawai M."/>
            <person name="Futagami T."/>
            <person name="Toyoda A."/>
            <person name="Takaki Y."/>
            <person name="Nishi S."/>
            <person name="Hori S."/>
            <person name="Arai W."/>
            <person name="Tsubouchi T."/>
            <person name="Morono Y."/>
            <person name="Uchiyama I."/>
            <person name="Ito T."/>
            <person name="Fujiyama A."/>
            <person name="Inagaki F."/>
            <person name="Takami H."/>
        </authorList>
    </citation>
    <scope>NUCLEOTIDE SEQUENCE</scope>
    <source>
        <strain evidence="7">Expedition CK06-06</strain>
    </source>
</reference>
<accession>X0UIP6</accession>
<feature type="domain" description="Radical SAM core" evidence="6">
    <location>
        <begin position="1"/>
        <end position="97"/>
    </location>
</feature>
<dbReference type="GO" id="GO:0005829">
    <property type="term" value="C:cytosol"/>
    <property type="evidence" value="ECO:0007669"/>
    <property type="project" value="TreeGrafter"/>
</dbReference>
<dbReference type="GO" id="GO:0003824">
    <property type="term" value="F:catalytic activity"/>
    <property type="evidence" value="ECO:0007669"/>
    <property type="project" value="InterPro"/>
</dbReference>
<dbReference type="Gene3D" id="3.30.750.200">
    <property type="match status" value="1"/>
</dbReference>
<gene>
    <name evidence="7" type="ORF">S01H1_22139</name>
</gene>
<dbReference type="GO" id="GO:0046872">
    <property type="term" value="F:metal ion binding"/>
    <property type="evidence" value="ECO:0007669"/>
    <property type="project" value="UniProtKB-KW"/>
</dbReference>
<evidence type="ECO:0000256" key="5">
    <source>
        <dbReference type="ARBA" id="ARBA00023014"/>
    </source>
</evidence>
<dbReference type="InterPro" id="IPR007197">
    <property type="entry name" value="rSAM"/>
</dbReference>
<protein>
    <recommendedName>
        <fullName evidence="6">Radical SAM core domain-containing protein</fullName>
    </recommendedName>
</protein>
<proteinExistence type="predicted"/>
<dbReference type="InterPro" id="IPR051198">
    <property type="entry name" value="BchE-like"/>
</dbReference>
<dbReference type="InterPro" id="IPR058240">
    <property type="entry name" value="rSAM_sf"/>
</dbReference>
<keyword evidence="4" id="KW-0408">Iron</keyword>
<evidence type="ECO:0000259" key="6">
    <source>
        <dbReference type="PROSITE" id="PS51918"/>
    </source>
</evidence>
<dbReference type="GO" id="GO:0051536">
    <property type="term" value="F:iron-sulfur cluster binding"/>
    <property type="evidence" value="ECO:0007669"/>
    <property type="project" value="UniProtKB-KW"/>
</dbReference>
<dbReference type="AlphaFoldDB" id="X0UIP6"/>
<dbReference type="PROSITE" id="PS51918">
    <property type="entry name" value="RADICAL_SAM"/>
    <property type="match status" value="1"/>
</dbReference>
<keyword evidence="3" id="KW-0479">Metal-binding</keyword>
<name>X0UIP6_9ZZZZ</name>
<dbReference type="PANTHER" id="PTHR43409">
    <property type="entry name" value="ANAEROBIC MAGNESIUM-PROTOPORPHYRIN IX MONOMETHYL ESTER CYCLASE-RELATED"/>
    <property type="match status" value="1"/>
</dbReference>
<dbReference type="EMBL" id="BARS01012430">
    <property type="protein sequence ID" value="GAF99171.1"/>
    <property type="molecule type" value="Genomic_DNA"/>
</dbReference>
<comment type="cofactor">
    <cofactor evidence="1">
        <name>[4Fe-4S] cluster</name>
        <dbReference type="ChEBI" id="CHEBI:49883"/>
    </cofactor>
</comment>
<sequence length="153" mass="17933">KNQTIDDVRQAFRNARRAGLQTIGFFIFGLPGDNEESMEDTIRLALELDPDLANFMIAAPFPGTELYEMVLEEGELFSHDWRDFAIHDEKARFAIGELTAELVERKWHEAYRRFYLRPSRLLRKGLTPEFWRRLPTYVSDARRFFMSRSGPAS</sequence>
<dbReference type="SUPFAM" id="SSF102114">
    <property type="entry name" value="Radical SAM enzymes"/>
    <property type="match status" value="1"/>
</dbReference>
<feature type="non-terminal residue" evidence="7">
    <location>
        <position position="1"/>
    </location>
</feature>